<evidence type="ECO:0000259" key="5">
    <source>
        <dbReference type="Pfam" id="PF01145"/>
    </source>
</evidence>
<dbReference type="STRING" id="691883.A0A058Z9K2"/>
<evidence type="ECO:0000313" key="6">
    <source>
        <dbReference type="EMBL" id="KCV70950.1"/>
    </source>
</evidence>
<dbReference type="InterPro" id="IPR001107">
    <property type="entry name" value="Band_7"/>
</dbReference>
<evidence type="ECO:0000256" key="4">
    <source>
        <dbReference type="RuleBase" id="RU366054"/>
    </source>
</evidence>
<evidence type="ECO:0000256" key="3">
    <source>
        <dbReference type="ARBA" id="ARBA00023136"/>
    </source>
</evidence>
<dbReference type="PANTHER" id="PTHR13806:SF46">
    <property type="entry name" value="FLOTILLIN-1-RELATED"/>
    <property type="match status" value="1"/>
</dbReference>
<dbReference type="GO" id="GO:0072659">
    <property type="term" value="P:protein localization to plasma membrane"/>
    <property type="evidence" value="ECO:0007669"/>
    <property type="project" value="TreeGrafter"/>
</dbReference>
<dbReference type="OrthoDB" id="6080404at2759"/>
<evidence type="ECO:0000313" key="7">
    <source>
        <dbReference type="Proteomes" id="UP000030693"/>
    </source>
</evidence>
<accession>A0A058Z9K2</accession>
<dbReference type="GO" id="GO:0005886">
    <property type="term" value="C:plasma membrane"/>
    <property type="evidence" value="ECO:0007669"/>
    <property type="project" value="TreeGrafter"/>
</dbReference>
<dbReference type="GO" id="GO:0002020">
    <property type="term" value="F:protease binding"/>
    <property type="evidence" value="ECO:0007669"/>
    <property type="project" value="TreeGrafter"/>
</dbReference>
<sequence>MGFKTCGPNKAIVKTGLGLSEPKIIHGGYCFVWPCIQEISLLDLRLMTLEITSPLVYTKQGVPISVNSIAQVKIDSKPESLKLAARNFLGKTLREIGTAADHTLEGHQRAIVGTLSVEEVFQNRESFASEVSRVAAQDLEEMGPALGRACA</sequence>
<dbReference type="Gene3D" id="3.30.479.30">
    <property type="entry name" value="Band 7 domain"/>
    <property type="match status" value="1"/>
</dbReference>
<protein>
    <submittedName>
        <fullName evidence="6">Flotillin</fullName>
    </submittedName>
</protein>
<keyword evidence="3" id="KW-0472">Membrane</keyword>
<comment type="similarity">
    <text evidence="2 4">Belongs to the band 7/mec-2 family. Flotillin subfamily.</text>
</comment>
<comment type="subcellular location">
    <subcellularLocation>
        <location evidence="1">Membrane</location>
    </subcellularLocation>
</comment>
<proteinExistence type="inferred from homology"/>
<dbReference type="AlphaFoldDB" id="A0A058Z9K2"/>
<dbReference type="Proteomes" id="UP000030693">
    <property type="component" value="Unassembled WGS sequence"/>
</dbReference>
<organism evidence="6">
    <name type="scientific">Fonticula alba</name>
    <name type="common">Slime mold</name>
    <dbReference type="NCBI Taxonomy" id="691883"/>
    <lineage>
        <taxon>Eukaryota</taxon>
        <taxon>Rotosphaerida</taxon>
        <taxon>Fonticulaceae</taxon>
        <taxon>Fonticula</taxon>
    </lineage>
</organism>
<dbReference type="eggNOG" id="KOG2668">
    <property type="taxonomic scope" value="Eukaryota"/>
</dbReference>
<name>A0A058Z9K2_FONAL</name>
<dbReference type="GeneID" id="20526622"/>
<gene>
    <name evidence="6" type="ORF">H696_01897</name>
</gene>
<dbReference type="Pfam" id="PF01145">
    <property type="entry name" value="Band_7"/>
    <property type="match status" value="1"/>
</dbReference>
<dbReference type="EMBL" id="KB932203">
    <property type="protein sequence ID" value="KCV70950.1"/>
    <property type="molecule type" value="Genomic_DNA"/>
</dbReference>
<evidence type="ECO:0000256" key="2">
    <source>
        <dbReference type="ARBA" id="ARBA00007161"/>
    </source>
</evidence>
<feature type="domain" description="Band 7" evidence="5">
    <location>
        <begin position="7"/>
        <end position="143"/>
    </location>
</feature>
<dbReference type="SUPFAM" id="SSF117892">
    <property type="entry name" value="Band 7/SPFH domain"/>
    <property type="match status" value="1"/>
</dbReference>
<dbReference type="RefSeq" id="XP_009494073.1">
    <property type="nucleotide sequence ID" value="XM_009495798.1"/>
</dbReference>
<dbReference type="CDD" id="cd03399">
    <property type="entry name" value="SPFH_flotillin"/>
    <property type="match status" value="1"/>
</dbReference>
<dbReference type="PANTHER" id="PTHR13806">
    <property type="entry name" value="FLOTILLIN-RELATED"/>
    <property type="match status" value="1"/>
</dbReference>
<dbReference type="InterPro" id="IPR027705">
    <property type="entry name" value="Flotillin_fam"/>
</dbReference>
<keyword evidence="7" id="KW-1185">Reference proteome</keyword>
<evidence type="ECO:0000256" key="1">
    <source>
        <dbReference type="ARBA" id="ARBA00004370"/>
    </source>
</evidence>
<reference evidence="6" key="1">
    <citation type="submission" date="2013-04" db="EMBL/GenBank/DDBJ databases">
        <title>The Genome Sequence of Fonticula alba ATCC 38817.</title>
        <authorList>
            <consortium name="The Broad Institute Genomics Platform"/>
            <person name="Russ C."/>
            <person name="Cuomo C."/>
            <person name="Burger G."/>
            <person name="Gray M.W."/>
            <person name="Holland P.W.H."/>
            <person name="King N."/>
            <person name="Lang F.B.F."/>
            <person name="Roger A.J."/>
            <person name="Ruiz-Trillo I."/>
            <person name="Brown M."/>
            <person name="Walker B."/>
            <person name="Young S."/>
            <person name="Zeng Q."/>
            <person name="Gargeya S."/>
            <person name="Fitzgerald M."/>
            <person name="Haas B."/>
            <person name="Abouelleil A."/>
            <person name="Allen A.W."/>
            <person name="Alvarado L."/>
            <person name="Arachchi H.M."/>
            <person name="Berlin A.M."/>
            <person name="Chapman S.B."/>
            <person name="Gainer-Dewar J."/>
            <person name="Goldberg J."/>
            <person name="Griggs A."/>
            <person name="Gujja S."/>
            <person name="Hansen M."/>
            <person name="Howarth C."/>
            <person name="Imamovic A."/>
            <person name="Ireland A."/>
            <person name="Larimer J."/>
            <person name="McCowan C."/>
            <person name="Murphy C."/>
            <person name="Pearson M."/>
            <person name="Poon T.W."/>
            <person name="Priest M."/>
            <person name="Roberts A."/>
            <person name="Saif S."/>
            <person name="Shea T."/>
            <person name="Sisk P."/>
            <person name="Sykes S."/>
            <person name="Wortman J."/>
            <person name="Nusbaum C."/>
            <person name="Birren B."/>
        </authorList>
    </citation>
    <scope>NUCLEOTIDE SEQUENCE [LARGE SCALE GENOMIC DNA]</scope>
    <source>
        <strain evidence="6">ATCC 38817</strain>
    </source>
</reference>
<dbReference type="InterPro" id="IPR036013">
    <property type="entry name" value="Band_7/SPFH_dom_sf"/>
</dbReference>